<protein>
    <submittedName>
        <fullName evidence="1">Uncharacterized protein</fullName>
    </submittedName>
</protein>
<name>A0A6B9XGI3_9CAUD</name>
<sequence length="159" mass="17637">MKFPVTIKDGKSTITFTSNDPGTYESGATCMSTLDDVMIRVNSGKASIVDDNTKKDRTMRALIWNYSLALAKLNEAKALNGNVDRARQFATLAYQSIMCALDDMDASMDDLGPLRKAIHEYALAFSRERLAYRFGIGEKAVTNVARIKAQRELFAQLAK</sequence>
<organism evidence="1 2">
    <name type="scientific">Escherichia phage jat</name>
    <dbReference type="NCBI Taxonomy" id="2696411"/>
    <lineage>
        <taxon>Viruses</taxon>
        <taxon>Duplodnaviria</taxon>
        <taxon>Heunggongvirae</taxon>
        <taxon>Uroviricota</taxon>
        <taxon>Caudoviricetes</taxon>
        <taxon>Dhillonvirus</taxon>
        <taxon>Dhillonvirus jat</taxon>
    </lineage>
</organism>
<gene>
    <name evidence="1" type="ORF">jat_16</name>
</gene>
<proteinExistence type="predicted"/>
<reference evidence="2" key="1">
    <citation type="submission" date="2019-12" db="EMBL/GenBank/DDBJ databases">
        <authorList>
            <person name="Olsen N.S."/>
            <person name="Junco L.M.F."/>
            <person name="Kot W."/>
            <person name="Hansen L.H."/>
        </authorList>
    </citation>
    <scope>NUCLEOTIDE SEQUENCE [LARGE SCALE GENOMIC DNA]</scope>
</reference>
<evidence type="ECO:0000313" key="2">
    <source>
        <dbReference type="Proteomes" id="UP000463956"/>
    </source>
</evidence>
<dbReference type="EMBL" id="MN850650">
    <property type="protein sequence ID" value="QHR76396.1"/>
    <property type="molecule type" value="Genomic_DNA"/>
</dbReference>
<evidence type="ECO:0000313" key="1">
    <source>
        <dbReference type="EMBL" id="QHR76396.1"/>
    </source>
</evidence>
<accession>A0A6B9XGI3</accession>
<dbReference type="Proteomes" id="UP000463956">
    <property type="component" value="Segment"/>
</dbReference>
<keyword evidence="2" id="KW-1185">Reference proteome</keyword>